<sequence length="1092" mass="122635">MKLKSQIGIVLTAIILVLISCTNKIQEKEHVEKRKEYLFKALLPKETGIDFRNVVKEDSIHNILNYIYYYNGGGVAVGDVNNDSLPDLFFVGNQVPNKLFLNQGNFKFTEIAKKAGIAGNASWNTGVTMVDINADGWLDIYVCAVSNVLDFKGKNELFINNGDGTFTEDAEGYNLDFEGYNTQAYFFDYDKDDDLDVFLVNHAVHTTRAHGKASVRNNITPKVGDVLLQNVNGKFIDVTKQSGIFAGPNGYGLSASLADFNNDGWDDIYVCNDFHEDDYYYLNNQDGTFIEAHGQNFVISSRFSMGSDAGDINNDGFQDLITLDMLPDNEKVLKETEGDDAMLNMIDKLRELGYKDQYSRNMLHMNSQGDGFYENAIMNKMADTDWSWSPLLADFDNDGYADLFISNGIMRRPNGLDFIRYVSNAFKGRSTEEGQKWLYNSIAAMPNGIATNQIFKGGKNGFSKKTGEWFNAKPSYSNGSVYADLDLDGNLDLVVNNFNDFPSVYKNTSNNGKAIALGFRYKGQNKFGVGTKAIVYQSERKQLKQLYASRGFLSSVDHQLHFGLGNDRKPIDSIKVIWPDNTTQIIKNNLDAVRLTVNYNPLEVKKEEDLFLKQGNYRFEEVDLGVDFQHKEDNYNDFKEIKLIPYRISNLGPAVAKADIDNNGFEDVFIGAAAGEEAKLYLNNGQTFKPMSIPEIEKDALFEDNTAVFLDADQDGDLDLYVGSGIAPNRDGTLEIDRLYINNNLNFIKATNAIPVNDLVTTSVTAVDFDLDGDTDLFIGNLCDADNFGAQVDSYLLENNGKGTFTKSSRLRVKSNINKAKWADVDGDKRPDLLLASEWDVPNVYLNKERGFVKLDLPENLTGLWQEIDLFDMDNDGYKDIVLGNWGLNTKYSLNFDGPLVMYHSDFDLNGSNETLLAYNIDGTYYPLNSKMEMSAQMNIISKLYVQHADFAGKSIEDIIKKGTLSRAKKYESNYLASGYIKNDNGTFKEFVPLPNHFQLAPLTQFEQIELDNKTFFMVAGNSERVNTYHGKYMSLGGIIGSSVNNYKQVKDYGIAPFSNQITFITTIKMKAGRQVIFVVPNNDKVKTYITK</sequence>
<accession>A0A1V6LVV0</accession>
<dbReference type="OrthoDB" id="9816120at2"/>
<evidence type="ECO:0000259" key="2">
    <source>
        <dbReference type="Pfam" id="PF07593"/>
    </source>
</evidence>
<dbReference type="InterPro" id="IPR027039">
    <property type="entry name" value="Crtac1"/>
</dbReference>
<dbReference type="InterPro" id="IPR013517">
    <property type="entry name" value="FG-GAP"/>
</dbReference>
<dbReference type="PROSITE" id="PS51257">
    <property type="entry name" value="PROKAR_LIPOPROTEIN"/>
    <property type="match status" value="1"/>
</dbReference>
<feature type="domain" description="ASPIC/UnbV" evidence="2">
    <location>
        <begin position="528"/>
        <end position="588"/>
    </location>
</feature>
<dbReference type="Proteomes" id="UP000191680">
    <property type="component" value="Unassembled WGS sequence"/>
</dbReference>
<evidence type="ECO:0000313" key="4">
    <source>
        <dbReference type="Proteomes" id="UP000191680"/>
    </source>
</evidence>
<evidence type="ECO:0000313" key="3">
    <source>
        <dbReference type="EMBL" id="OQD44136.1"/>
    </source>
</evidence>
<protein>
    <recommendedName>
        <fullName evidence="2">ASPIC/UnbV domain-containing protein</fullName>
    </recommendedName>
</protein>
<organism evidence="3 4">
    <name type="scientific">Croceivirga radicis</name>
    <dbReference type="NCBI Taxonomy" id="1929488"/>
    <lineage>
        <taxon>Bacteria</taxon>
        <taxon>Pseudomonadati</taxon>
        <taxon>Bacteroidota</taxon>
        <taxon>Flavobacteriia</taxon>
        <taxon>Flavobacteriales</taxon>
        <taxon>Flavobacteriaceae</taxon>
        <taxon>Croceivirga</taxon>
    </lineage>
</organism>
<keyword evidence="1" id="KW-0732">Signal</keyword>
<name>A0A1V6LVV0_9FLAO</name>
<dbReference type="PANTHER" id="PTHR16026">
    <property type="entry name" value="CARTILAGE ACIDIC PROTEIN 1"/>
    <property type="match status" value="1"/>
</dbReference>
<dbReference type="InterPro" id="IPR028994">
    <property type="entry name" value="Integrin_alpha_N"/>
</dbReference>
<dbReference type="EMBL" id="MTBC01000001">
    <property type="protein sequence ID" value="OQD44136.1"/>
    <property type="molecule type" value="Genomic_DNA"/>
</dbReference>
<dbReference type="Pfam" id="PF13517">
    <property type="entry name" value="FG-GAP_3"/>
    <property type="match status" value="4"/>
</dbReference>
<dbReference type="Gene3D" id="2.130.10.130">
    <property type="entry name" value="Integrin alpha, N-terminal"/>
    <property type="match status" value="3"/>
</dbReference>
<dbReference type="InterPro" id="IPR011519">
    <property type="entry name" value="UnbV_ASPIC"/>
</dbReference>
<gene>
    <name evidence="3" type="ORF">BUL40_00865</name>
</gene>
<dbReference type="AlphaFoldDB" id="A0A1V6LVV0"/>
<comment type="caution">
    <text evidence="3">The sequence shown here is derived from an EMBL/GenBank/DDBJ whole genome shotgun (WGS) entry which is preliminary data.</text>
</comment>
<evidence type="ECO:0000256" key="1">
    <source>
        <dbReference type="ARBA" id="ARBA00022729"/>
    </source>
</evidence>
<dbReference type="PANTHER" id="PTHR16026:SF0">
    <property type="entry name" value="CARTILAGE ACIDIC PROTEIN 1"/>
    <property type="match status" value="1"/>
</dbReference>
<dbReference type="RefSeq" id="WP_080317700.1">
    <property type="nucleotide sequence ID" value="NZ_MTBC01000001.1"/>
</dbReference>
<keyword evidence="4" id="KW-1185">Reference proteome</keyword>
<proteinExistence type="predicted"/>
<dbReference type="SUPFAM" id="SSF69318">
    <property type="entry name" value="Integrin alpha N-terminal domain"/>
    <property type="match status" value="2"/>
</dbReference>
<reference evidence="3 4" key="1">
    <citation type="submission" date="2016-12" db="EMBL/GenBank/DDBJ databases">
        <authorList>
            <person name="Song W.-J."/>
            <person name="Kurnit D.M."/>
        </authorList>
    </citation>
    <scope>NUCLEOTIDE SEQUENCE [LARGE SCALE GENOMIC DNA]</scope>
    <source>
        <strain evidence="3 4">HSG9</strain>
    </source>
</reference>
<dbReference type="Pfam" id="PF07593">
    <property type="entry name" value="UnbV_ASPIC"/>
    <property type="match status" value="1"/>
</dbReference>